<dbReference type="GO" id="GO:0000049">
    <property type="term" value="F:tRNA binding"/>
    <property type="evidence" value="ECO:0007669"/>
    <property type="project" value="TreeGrafter"/>
</dbReference>
<evidence type="ECO:0000256" key="1">
    <source>
        <dbReference type="ARBA" id="ARBA00001946"/>
    </source>
</evidence>
<organism evidence="11 12">
    <name type="scientific">Candidatus Allocopromorpha excrementipullorum</name>
    <dbReference type="NCBI Taxonomy" id="2840743"/>
    <lineage>
        <taxon>Bacteria</taxon>
        <taxon>Bacillati</taxon>
        <taxon>Bacillota</taxon>
        <taxon>Clostridia</taxon>
        <taxon>Eubacteriales</taxon>
        <taxon>Eubacteriaceae</taxon>
        <taxon>Eubacteriaceae incertae sedis</taxon>
        <taxon>Candidatus Allocopromorpha</taxon>
    </lineage>
</organism>
<dbReference type="EMBL" id="DVOB01000124">
    <property type="protein sequence ID" value="HIU96191.1"/>
    <property type="molecule type" value="Genomic_DNA"/>
</dbReference>
<evidence type="ECO:0000259" key="10">
    <source>
        <dbReference type="PROSITE" id="PS51831"/>
    </source>
</evidence>
<accession>A0A9D1SVG4</accession>
<sequence>MSIKDDTEARKMTEARGKHGMERGVEALQRLKDAGYEAYFVGGCVRDSLLAGKSGSETELPAGKVDIDVTTDASPRQIKAVFSDMRTVDTGIKHGTVTVVLPPGGAGGDSLPVEITTYRTETGYSDGRHPDSVEFTRSLTEDLKRRDFTVNAMAMDADGNIIDPFGGRRDLEARILKAVGDPDERFREDGLRIMRALRFSSVLGFAIERKTEEALSRNRRMLLKLSEERIFSEFKKLVTGGNAGVVVRGYIDVLGTVFPELLAMKGFQQHNEYHRYDVLEHCVRAMETVMTVPENRLHMKMAALFHDVGKPLTYSEEDNGRGHFYGHASKGAEVVAEVMERFRADKALTERVVTLVRYHDLIFEEDERLLKKWMRRFTPEVLFEILEIKRADNLATGNMGEPLKAKFSRISSMMEEIICQGQCFSLRDLAVDGKALMALGVKQGPEVGRILESLLKAVVEDGVPNEKEKLLELAREKIAARV</sequence>
<dbReference type="InterPro" id="IPR032810">
    <property type="entry name" value="CCA-adding_enz_C"/>
</dbReference>
<dbReference type="GO" id="GO:0046872">
    <property type="term" value="F:metal ion binding"/>
    <property type="evidence" value="ECO:0007669"/>
    <property type="project" value="UniProtKB-KW"/>
</dbReference>
<keyword evidence="2 9" id="KW-0808">Transferase</keyword>
<dbReference type="InterPro" id="IPR006675">
    <property type="entry name" value="HDIG_dom"/>
</dbReference>
<dbReference type="GO" id="GO:0008033">
    <property type="term" value="P:tRNA processing"/>
    <property type="evidence" value="ECO:0007669"/>
    <property type="project" value="UniProtKB-KW"/>
</dbReference>
<evidence type="ECO:0000256" key="3">
    <source>
        <dbReference type="ARBA" id="ARBA00022694"/>
    </source>
</evidence>
<keyword evidence="4" id="KW-0548">Nucleotidyltransferase</keyword>
<dbReference type="InterPro" id="IPR002646">
    <property type="entry name" value="PolA_pol_head_dom"/>
</dbReference>
<evidence type="ECO:0000256" key="6">
    <source>
        <dbReference type="ARBA" id="ARBA00022741"/>
    </source>
</evidence>
<dbReference type="Proteomes" id="UP000824130">
    <property type="component" value="Unassembled WGS sequence"/>
</dbReference>
<dbReference type="PROSITE" id="PS51831">
    <property type="entry name" value="HD"/>
    <property type="match status" value="1"/>
</dbReference>
<evidence type="ECO:0000313" key="11">
    <source>
        <dbReference type="EMBL" id="HIU96191.1"/>
    </source>
</evidence>
<dbReference type="Pfam" id="PF13735">
    <property type="entry name" value="tRNA_NucTran2_2"/>
    <property type="match status" value="1"/>
</dbReference>
<dbReference type="CDD" id="cd00077">
    <property type="entry name" value="HDc"/>
    <property type="match status" value="1"/>
</dbReference>
<dbReference type="AlphaFoldDB" id="A0A9D1SVG4"/>
<dbReference type="InterPro" id="IPR050264">
    <property type="entry name" value="Bact_CCA-adding_enz_type3_sf"/>
</dbReference>
<keyword evidence="6" id="KW-0547">Nucleotide-binding</keyword>
<dbReference type="Gene3D" id="1.10.246.80">
    <property type="match status" value="1"/>
</dbReference>
<keyword evidence="8 9" id="KW-0694">RNA-binding</keyword>
<comment type="caution">
    <text evidence="11">The sequence shown here is derived from an EMBL/GenBank/DDBJ whole genome shotgun (WGS) entry which is preliminary data.</text>
</comment>
<comment type="similarity">
    <text evidence="9">Belongs to the tRNA nucleotidyltransferase/poly(A) polymerase family.</text>
</comment>
<keyword evidence="5" id="KW-0479">Metal-binding</keyword>
<evidence type="ECO:0000313" key="12">
    <source>
        <dbReference type="Proteomes" id="UP000824130"/>
    </source>
</evidence>
<dbReference type="CDD" id="cd05398">
    <property type="entry name" value="NT_ClassII-CCAase"/>
    <property type="match status" value="1"/>
</dbReference>
<protein>
    <submittedName>
        <fullName evidence="11">HD domain-containing protein</fullName>
    </submittedName>
</protein>
<dbReference type="Gene3D" id="1.10.3090.10">
    <property type="entry name" value="cca-adding enzyme, domain 2"/>
    <property type="match status" value="1"/>
</dbReference>
<gene>
    <name evidence="11" type="ORF">IAD25_05695</name>
</gene>
<dbReference type="SMART" id="SM00471">
    <property type="entry name" value="HDc"/>
    <property type="match status" value="1"/>
</dbReference>
<evidence type="ECO:0000256" key="4">
    <source>
        <dbReference type="ARBA" id="ARBA00022695"/>
    </source>
</evidence>
<dbReference type="Gene3D" id="3.30.460.10">
    <property type="entry name" value="Beta Polymerase, domain 2"/>
    <property type="match status" value="1"/>
</dbReference>
<dbReference type="InterPro" id="IPR043519">
    <property type="entry name" value="NT_sf"/>
</dbReference>
<dbReference type="Pfam" id="PF01743">
    <property type="entry name" value="PolyA_pol"/>
    <property type="match status" value="1"/>
</dbReference>
<evidence type="ECO:0000256" key="2">
    <source>
        <dbReference type="ARBA" id="ARBA00022679"/>
    </source>
</evidence>
<dbReference type="InterPro" id="IPR006674">
    <property type="entry name" value="HD_domain"/>
</dbReference>
<evidence type="ECO:0000256" key="7">
    <source>
        <dbReference type="ARBA" id="ARBA00022842"/>
    </source>
</evidence>
<dbReference type="InterPro" id="IPR003607">
    <property type="entry name" value="HD/PDEase_dom"/>
</dbReference>
<dbReference type="NCBIfam" id="TIGR00277">
    <property type="entry name" value="HDIG"/>
    <property type="match status" value="1"/>
</dbReference>
<proteinExistence type="inferred from homology"/>
<evidence type="ECO:0000256" key="5">
    <source>
        <dbReference type="ARBA" id="ARBA00022723"/>
    </source>
</evidence>
<reference evidence="11" key="2">
    <citation type="journal article" date="2021" name="PeerJ">
        <title>Extensive microbial diversity within the chicken gut microbiome revealed by metagenomics and culture.</title>
        <authorList>
            <person name="Gilroy R."/>
            <person name="Ravi A."/>
            <person name="Getino M."/>
            <person name="Pursley I."/>
            <person name="Horton D.L."/>
            <person name="Alikhan N.F."/>
            <person name="Baker D."/>
            <person name="Gharbi K."/>
            <person name="Hall N."/>
            <person name="Watson M."/>
            <person name="Adriaenssens E.M."/>
            <person name="Foster-Nyarko E."/>
            <person name="Jarju S."/>
            <person name="Secka A."/>
            <person name="Antonio M."/>
            <person name="Oren A."/>
            <person name="Chaudhuri R.R."/>
            <person name="La Ragione R."/>
            <person name="Hildebrand F."/>
            <person name="Pallen M.J."/>
        </authorList>
    </citation>
    <scope>NUCLEOTIDE SEQUENCE</scope>
    <source>
        <strain evidence="11">ChiSjej4B22-8349</strain>
    </source>
</reference>
<evidence type="ECO:0000256" key="9">
    <source>
        <dbReference type="RuleBase" id="RU003953"/>
    </source>
</evidence>
<name>A0A9D1SVG4_9FIRM</name>
<dbReference type="PANTHER" id="PTHR46173">
    <property type="entry name" value="CCA TRNA NUCLEOTIDYLTRANSFERASE 1, MITOCHONDRIAL"/>
    <property type="match status" value="1"/>
</dbReference>
<comment type="cofactor">
    <cofactor evidence="1">
        <name>Mg(2+)</name>
        <dbReference type="ChEBI" id="CHEBI:18420"/>
    </cofactor>
</comment>
<keyword evidence="7" id="KW-0460">Magnesium</keyword>
<dbReference type="PANTHER" id="PTHR46173:SF1">
    <property type="entry name" value="CCA TRNA NUCLEOTIDYLTRANSFERASE 1, MITOCHONDRIAL"/>
    <property type="match status" value="1"/>
</dbReference>
<dbReference type="SUPFAM" id="SSF81891">
    <property type="entry name" value="Poly A polymerase C-terminal region-like"/>
    <property type="match status" value="1"/>
</dbReference>
<feature type="domain" description="HD" evidence="10">
    <location>
        <begin position="278"/>
        <end position="397"/>
    </location>
</feature>
<dbReference type="GO" id="GO:0016779">
    <property type="term" value="F:nucleotidyltransferase activity"/>
    <property type="evidence" value="ECO:0007669"/>
    <property type="project" value="UniProtKB-KW"/>
</dbReference>
<dbReference type="Pfam" id="PF12627">
    <property type="entry name" value="PolyA_pol_RNAbd"/>
    <property type="match status" value="1"/>
</dbReference>
<evidence type="ECO:0000256" key="8">
    <source>
        <dbReference type="ARBA" id="ARBA00022884"/>
    </source>
</evidence>
<dbReference type="GO" id="GO:0000166">
    <property type="term" value="F:nucleotide binding"/>
    <property type="evidence" value="ECO:0007669"/>
    <property type="project" value="UniProtKB-KW"/>
</dbReference>
<dbReference type="InterPro" id="IPR032828">
    <property type="entry name" value="PolyA_RNA-bd"/>
</dbReference>
<dbReference type="SUPFAM" id="SSF81301">
    <property type="entry name" value="Nucleotidyltransferase"/>
    <property type="match status" value="1"/>
</dbReference>
<keyword evidence="3" id="KW-0819">tRNA processing</keyword>
<reference evidence="11" key="1">
    <citation type="submission" date="2020-10" db="EMBL/GenBank/DDBJ databases">
        <authorList>
            <person name="Gilroy R."/>
        </authorList>
    </citation>
    <scope>NUCLEOTIDE SEQUENCE</scope>
    <source>
        <strain evidence="11">ChiSjej4B22-8349</strain>
    </source>
</reference>